<keyword evidence="2" id="KW-1185">Reference proteome</keyword>
<accession>A0A5B6VXV5</accession>
<sequence length="98" mass="11247">MLEKVFKLEFCWMESARCWIIRVDVGSSSEIAAVVVCTLQICNMRLQSFINEYMLHPKFAHPFCPSKWYHILTAPATNCMSNCDIIVVGIHVGSLFLY</sequence>
<dbReference type="AlphaFoldDB" id="A0A5B6VXV5"/>
<protein>
    <submittedName>
        <fullName evidence="1">Uncharacterized protein</fullName>
    </submittedName>
</protein>
<evidence type="ECO:0000313" key="2">
    <source>
        <dbReference type="Proteomes" id="UP000325315"/>
    </source>
</evidence>
<reference evidence="2" key="1">
    <citation type="journal article" date="2019" name="Plant Biotechnol. J.">
        <title>Genome sequencing of the Australian wild diploid species Gossypium australe highlights disease resistance and delayed gland morphogenesis.</title>
        <authorList>
            <person name="Cai Y."/>
            <person name="Cai X."/>
            <person name="Wang Q."/>
            <person name="Wang P."/>
            <person name="Zhang Y."/>
            <person name="Cai C."/>
            <person name="Xu Y."/>
            <person name="Wang K."/>
            <person name="Zhou Z."/>
            <person name="Wang C."/>
            <person name="Geng S."/>
            <person name="Li B."/>
            <person name="Dong Q."/>
            <person name="Hou Y."/>
            <person name="Wang H."/>
            <person name="Ai P."/>
            <person name="Liu Z."/>
            <person name="Yi F."/>
            <person name="Sun M."/>
            <person name="An G."/>
            <person name="Cheng J."/>
            <person name="Zhang Y."/>
            <person name="Shi Q."/>
            <person name="Xie Y."/>
            <person name="Shi X."/>
            <person name="Chang Y."/>
            <person name="Huang F."/>
            <person name="Chen Y."/>
            <person name="Hong S."/>
            <person name="Mi L."/>
            <person name="Sun Q."/>
            <person name="Zhang L."/>
            <person name="Zhou B."/>
            <person name="Peng R."/>
            <person name="Zhang X."/>
            <person name="Liu F."/>
        </authorList>
    </citation>
    <scope>NUCLEOTIDE SEQUENCE [LARGE SCALE GENOMIC DNA]</scope>
    <source>
        <strain evidence="2">cv. PA1801</strain>
    </source>
</reference>
<comment type="caution">
    <text evidence="1">The sequence shown here is derived from an EMBL/GenBank/DDBJ whole genome shotgun (WGS) entry which is preliminary data.</text>
</comment>
<dbReference type="EMBL" id="SMMG02000005">
    <property type="protein sequence ID" value="KAA3474459.1"/>
    <property type="molecule type" value="Genomic_DNA"/>
</dbReference>
<dbReference type="Proteomes" id="UP000325315">
    <property type="component" value="Unassembled WGS sequence"/>
</dbReference>
<organism evidence="1 2">
    <name type="scientific">Gossypium australe</name>
    <dbReference type="NCBI Taxonomy" id="47621"/>
    <lineage>
        <taxon>Eukaryota</taxon>
        <taxon>Viridiplantae</taxon>
        <taxon>Streptophyta</taxon>
        <taxon>Embryophyta</taxon>
        <taxon>Tracheophyta</taxon>
        <taxon>Spermatophyta</taxon>
        <taxon>Magnoliopsida</taxon>
        <taxon>eudicotyledons</taxon>
        <taxon>Gunneridae</taxon>
        <taxon>Pentapetalae</taxon>
        <taxon>rosids</taxon>
        <taxon>malvids</taxon>
        <taxon>Malvales</taxon>
        <taxon>Malvaceae</taxon>
        <taxon>Malvoideae</taxon>
        <taxon>Gossypium</taxon>
    </lineage>
</organism>
<evidence type="ECO:0000313" key="1">
    <source>
        <dbReference type="EMBL" id="KAA3474459.1"/>
    </source>
</evidence>
<name>A0A5B6VXV5_9ROSI</name>
<gene>
    <name evidence="1" type="ORF">EPI10_024748</name>
</gene>
<proteinExistence type="predicted"/>